<evidence type="ECO:0000313" key="3">
    <source>
        <dbReference type="Proteomes" id="UP001218188"/>
    </source>
</evidence>
<protein>
    <recommendedName>
        <fullName evidence="1">Ribonuclease H1 N-terminal domain-containing protein</fullName>
    </recommendedName>
</protein>
<proteinExistence type="predicted"/>
<dbReference type="SUPFAM" id="SSF55658">
    <property type="entry name" value="L9 N-domain-like"/>
    <property type="match status" value="1"/>
</dbReference>
<name>A0AAD6SBL1_9AGAR</name>
<dbReference type="Gene3D" id="3.40.970.10">
    <property type="entry name" value="Ribonuclease H1, N-terminal domain"/>
    <property type="match status" value="1"/>
</dbReference>
<feature type="domain" description="Ribonuclease H1 N-terminal" evidence="1">
    <location>
        <begin position="86"/>
        <end position="128"/>
    </location>
</feature>
<evidence type="ECO:0000313" key="2">
    <source>
        <dbReference type="EMBL" id="KAJ7024510.1"/>
    </source>
</evidence>
<dbReference type="EMBL" id="JARJCM010000168">
    <property type="protein sequence ID" value="KAJ7024510.1"/>
    <property type="molecule type" value="Genomic_DNA"/>
</dbReference>
<sequence length="169" mass="17836">MAHNSNASATATTASRPDPELDALLALVAHMAVAASETTLLAAEVNEKLHKVLAGHVASKITWTRGTPPSATALAAAFPKGSGETWYVVIRGREPGFYRTSEELTAQTRGVPNQFGQKKTSRSEALAFYRENYLASAHYDALVADGYNVVANAVPAGVQKWVASVPAAV</sequence>
<comment type="caution">
    <text evidence="2">The sequence shown here is derived from an EMBL/GenBank/DDBJ whole genome shotgun (WGS) entry which is preliminary data.</text>
</comment>
<evidence type="ECO:0000259" key="1">
    <source>
        <dbReference type="Pfam" id="PF01693"/>
    </source>
</evidence>
<accession>A0AAD6SBL1</accession>
<dbReference type="InterPro" id="IPR011320">
    <property type="entry name" value="RNase_H1_N"/>
</dbReference>
<reference evidence="2" key="1">
    <citation type="submission" date="2023-03" db="EMBL/GenBank/DDBJ databases">
        <title>Massive genome expansion in bonnet fungi (Mycena s.s.) driven by repeated elements and novel gene families across ecological guilds.</title>
        <authorList>
            <consortium name="Lawrence Berkeley National Laboratory"/>
            <person name="Harder C.B."/>
            <person name="Miyauchi S."/>
            <person name="Viragh M."/>
            <person name="Kuo A."/>
            <person name="Thoen E."/>
            <person name="Andreopoulos B."/>
            <person name="Lu D."/>
            <person name="Skrede I."/>
            <person name="Drula E."/>
            <person name="Henrissat B."/>
            <person name="Morin E."/>
            <person name="Kohler A."/>
            <person name="Barry K."/>
            <person name="LaButti K."/>
            <person name="Morin E."/>
            <person name="Salamov A."/>
            <person name="Lipzen A."/>
            <person name="Mereny Z."/>
            <person name="Hegedus B."/>
            <person name="Baldrian P."/>
            <person name="Stursova M."/>
            <person name="Weitz H."/>
            <person name="Taylor A."/>
            <person name="Grigoriev I.V."/>
            <person name="Nagy L.G."/>
            <person name="Martin F."/>
            <person name="Kauserud H."/>
        </authorList>
    </citation>
    <scope>NUCLEOTIDE SEQUENCE</scope>
    <source>
        <strain evidence="2">CBHHK200</strain>
    </source>
</reference>
<dbReference type="Proteomes" id="UP001218188">
    <property type="component" value="Unassembled WGS sequence"/>
</dbReference>
<dbReference type="InterPro" id="IPR009027">
    <property type="entry name" value="Ribosomal_bL9/RNase_H1_N"/>
</dbReference>
<dbReference type="InterPro" id="IPR037056">
    <property type="entry name" value="RNase_H1_N_sf"/>
</dbReference>
<dbReference type="Pfam" id="PF01693">
    <property type="entry name" value="Cauli_VI"/>
    <property type="match status" value="1"/>
</dbReference>
<keyword evidence="3" id="KW-1185">Reference proteome</keyword>
<organism evidence="2 3">
    <name type="scientific">Mycena alexandri</name>
    <dbReference type="NCBI Taxonomy" id="1745969"/>
    <lineage>
        <taxon>Eukaryota</taxon>
        <taxon>Fungi</taxon>
        <taxon>Dikarya</taxon>
        <taxon>Basidiomycota</taxon>
        <taxon>Agaricomycotina</taxon>
        <taxon>Agaricomycetes</taxon>
        <taxon>Agaricomycetidae</taxon>
        <taxon>Agaricales</taxon>
        <taxon>Marasmiineae</taxon>
        <taxon>Mycenaceae</taxon>
        <taxon>Mycena</taxon>
    </lineage>
</organism>
<dbReference type="AlphaFoldDB" id="A0AAD6SBL1"/>
<gene>
    <name evidence="2" type="ORF">C8F04DRAFT_1270208</name>
</gene>